<protein>
    <recommendedName>
        <fullName evidence="7">Leucine-rich repeat-containing N-terminal plant-type domain-containing protein</fullName>
    </recommendedName>
</protein>
<evidence type="ECO:0000256" key="5">
    <source>
        <dbReference type="ARBA" id="ARBA00023136"/>
    </source>
</evidence>
<sequence length="159" mass="17911">MISHGTESDILCLKSIKNSLEDPNNYLTYSWNFSNNFEGYICRFNGVECWHPDENRVLNIKLSNMGLKGQFPRGFENCSTITGLDLSFNEFSGPIPADISSMLPFLTSIDLRNNKFTGEIPIALANCTYLNALKLDNNMLTDLCTIGKTDINNMVRRTP</sequence>
<dbReference type="FunFam" id="3.80.10.10:FF:000041">
    <property type="entry name" value="LRR receptor-like serine/threonine-protein kinase ERECTA"/>
    <property type="match status" value="1"/>
</dbReference>
<evidence type="ECO:0000313" key="9">
    <source>
        <dbReference type="Proteomes" id="UP000242715"/>
    </source>
</evidence>
<evidence type="ECO:0000256" key="2">
    <source>
        <dbReference type="ARBA" id="ARBA00022614"/>
    </source>
</evidence>
<feature type="domain" description="Leucine-rich repeat-containing N-terminal plant-type" evidence="7">
    <location>
        <begin position="8"/>
        <end position="50"/>
    </location>
</feature>
<dbReference type="OrthoDB" id="2151624at2759"/>
<dbReference type="SUPFAM" id="SSF52058">
    <property type="entry name" value="L domain-like"/>
    <property type="match status" value="1"/>
</dbReference>
<dbReference type="PANTHER" id="PTHR48010">
    <property type="entry name" value="OS05G0588300 PROTEIN"/>
    <property type="match status" value="1"/>
</dbReference>
<dbReference type="Pfam" id="PF08263">
    <property type="entry name" value="LRRNT_2"/>
    <property type="match status" value="1"/>
</dbReference>
<dbReference type="GO" id="GO:0016020">
    <property type="term" value="C:membrane"/>
    <property type="evidence" value="ECO:0007669"/>
    <property type="project" value="UniProtKB-SubCell"/>
</dbReference>
<dbReference type="Gene3D" id="3.80.10.10">
    <property type="entry name" value="Ribonuclease Inhibitor"/>
    <property type="match status" value="1"/>
</dbReference>
<dbReference type="PANTHER" id="PTHR48010:SF55">
    <property type="entry name" value="OS01G0607900 PROTEIN"/>
    <property type="match status" value="1"/>
</dbReference>
<comment type="subcellular location">
    <subcellularLocation>
        <location evidence="1">Membrane</location>
    </subcellularLocation>
</comment>
<evidence type="ECO:0000259" key="7">
    <source>
        <dbReference type="Pfam" id="PF08263"/>
    </source>
</evidence>
<dbReference type="InterPro" id="IPR050994">
    <property type="entry name" value="At_inactive_RLKs"/>
</dbReference>
<evidence type="ECO:0000256" key="3">
    <source>
        <dbReference type="ARBA" id="ARBA00022729"/>
    </source>
</evidence>
<keyword evidence="5" id="KW-0472">Membrane</keyword>
<keyword evidence="3" id="KW-0732">Signal</keyword>
<dbReference type="InterPro" id="IPR013210">
    <property type="entry name" value="LRR_N_plant-typ"/>
</dbReference>
<evidence type="ECO:0000313" key="8">
    <source>
        <dbReference type="EMBL" id="GAU10326.1"/>
    </source>
</evidence>
<organism evidence="8 9">
    <name type="scientific">Trifolium subterraneum</name>
    <name type="common">Subterranean clover</name>
    <dbReference type="NCBI Taxonomy" id="3900"/>
    <lineage>
        <taxon>Eukaryota</taxon>
        <taxon>Viridiplantae</taxon>
        <taxon>Streptophyta</taxon>
        <taxon>Embryophyta</taxon>
        <taxon>Tracheophyta</taxon>
        <taxon>Spermatophyta</taxon>
        <taxon>Magnoliopsida</taxon>
        <taxon>eudicotyledons</taxon>
        <taxon>Gunneridae</taxon>
        <taxon>Pentapetalae</taxon>
        <taxon>rosids</taxon>
        <taxon>fabids</taxon>
        <taxon>Fabales</taxon>
        <taxon>Fabaceae</taxon>
        <taxon>Papilionoideae</taxon>
        <taxon>50 kb inversion clade</taxon>
        <taxon>NPAAA clade</taxon>
        <taxon>Hologalegina</taxon>
        <taxon>IRL clade</taxon>
        <taxon>Trifolieae</taxon>
        <taxon>Trifolium</taxon>
    </lineage>
</organism>
<dbReference type="InterPro" id="IPR032675">
    <property type="entry name" value="LRR_dom_sf"/>
</dbReference>
<proteinExistence type="predicted"/>
<keyword evidence="6" id="KW-0325">Glycoprotein</keyword>
<gene>
    <name evidence="8" type="ORF">TSUD_84710</name>
</gene>
<dbReference type="Proteomes" id="UP000242715">
    <property type="component" value="Unassembled WGS sequence"/>
</dbReference>
<name>A0A1B5Z886_TRISU</name>
<accession>A0A1B5Z886</accession>
<evidence type="ECO:0000256" key="1">
    <source>
        <dbReference type="ARBA" id="ARBA00004370"/>
    </source>
</evidence>
<comment type="caution">
    <text evidence="8">The sequence shown here is derived from an EMBL/GenBank/DDBJ whole genome shotgun (WGS) entry which is preliminary data.</text>
</comment>
<keyword evidence="4" id="KW-0677">Repeat</keyword>
<dbReference type="EMBL" id="BCLP01044305">
    <property type="protein sequence ID" value="GAU10326.1"/>
    <property type="molecule type" value="Genomic_DNA"/>
</dbReference>
<dbReference type="AlphaFoldDB" id="A0A1B5Z886"/>
<reference evidence="9" key="1">
    <citation type="journal article" date="2017" name="Front. Plant Sci.">
        <title>Climate Clever Clovers: New Paradigm to Reduce the Environmental Footprint of Ruminants by Breeding Low Methanogenic Forages Utilizing Haplotype Variation.</title>
        <authorList>
            <person name="Kaur P."/>
            <person name="Appels R."/>
            <person name="Bayer P.E."/>
            <person name="Keeble-Gagnere G."/>
            <person name="Wang J."/>
            <person name="Hirakawa H."/>
            <person name="Shirasawa K."/>
            <person name="Vercoe P."/>
            <person name="Stefanova K."/>
            <person name="Durmic Z."/>
            <person name="Nichols P."/>
            <person name="Revell C."/>
            <person name="Isobe S.N."/>
            <person name="Edwards D."/>
            <person name="Erskine W."/>
        </authorList>
    </citation>
    <scope>NUCLEOTIDE SEQUENCE [LARGE SCALE GENOMIC DNA]</scope>
    <source>
        <strain evidence="9">cv. Daliak</strain>
    </source>
</reference>
<dbReference type="InterPro" id="IPR001611">
    <property type="entry name" value="Leu-rich_rpt"/>
</dbReference>
<keyword evidence="2" id="KW-0433">Leucine-rich repeat</keyword>
<evidence type="ECO:0000256" key="6">
    <source>
        <dbReference type="ARBA" id="ARBA00023180"/>
    </source>
</evidence>
<evidence type="ECO:0000256" key="4">
    <source>
        <dbReference type="ARBA" id="ARBA00022737"/>
    </source>
</evidence>
<dbReference type="Pfam" id="PF00560">
    <property type="entry name" value="LRR_1"/>
    <property type="match status" value="2"/>
</dbReference>
<keyword evidence="9" id="KW-1185">Reference proteome</keyword>